<organism evidence="3 5">
    <name type="scientific">Adineta steineri</name>
    <dbReference type="NCBI Taxonomy" id="433720"/>
    <lineage>
        <taxon>Eukaryota</taxon>
        <taxon>Metazoa</taxon>
        <taxon>Spiralia</taxon>
        <taxon>Gnathifera</taxon>
        <taxon>Rotifera</taxon>
        <taxon>Eurotatoria</taxon>
        <taxon>Bdelloidea</taxon>
        <taxon>Adinetida</taxon>
        <taxon>Adinetidae</taxon>
        <taxon>Adineta</taxon>
    </lineage>
</organism>
<dbReference type="EMBL" id="CAJOAY010001545">
    <property type="protein sequence ID" value="CAF3856698.1"/>
    <property type="molecule type" value="Genomic_DNA"/>
</dbReference>
<feature type="signal peptide" evidence="2">
    <location>
        <begin position="1"/>
        <end position="16"/>
    </location>
</feature>
<name>A0A814T627_9BILA</name>
<accession>A0A814T627</accession>
<sequence length="721" mass="78892">MFWILVILSLFFVGESVRLGKIDDYFVIGNTSNTLIHITEEQCICQMVKLNGLIIGANYFQINDTCQLFIYNNNSILIEFNLDSSFLFINQSAITITTTLSTNIQLPLQPQASPQVQPSLQPQAPPQVQPPLQQQARLQAQPFLQQPAQLPLPQQAQQPALPPRQQQAQLPAQPPLPQLVQLPAQLPLPQQAQQQAQLLAQPLLQQPAQPLLQQLAQPPLQQPAQPPLLQPAQPLLLQQAQQQAQLLAQPLLQQPAQPLLQQLAQPPLLQQAQPPLLQPAQPLLQQQAQQPAQPLLLQQAQQQAQPPLAQQAQLPAQPPQLQPAQPPLQQPAQPPLLQPVQPPLQQQAQKSVSSLTMIEHKLKSFTVEAWIYPLSISTGDPYVDMMIYAQTSGSQIYQVMYMMLRNGTGYGAFYGDDVQGSTIFQALEWQHIAFTYDYTMTTQVIYINGVADAINSQAPPCLSTGGIQTIGVYTSYNGGFYNGYIDQLEISLGRAKSAAEILDDATLVAYYSMDDPNNPGGDSGPNQMTGVASGPFTSDQGRVGQSLLFYTNSSYIQITGLVLLGQSYSPFSVAVWIRPLISVTNGGTIVHFSDHLGGTGFCFPFIGLSSSGQIVVQIYNGGVPAITGPVLTVGQWFHIVETYSKLNGLRLYVNGILYEQISTSPYIGSGVPMIFTLGQPLNGVGCSNNNIHVNYYQGDIDELYIYSRELSQADITALANP</sequence>
<keyword evidence="2" id="KW-0732">Signal</keyword>
<dbReference type="InterPro" id="IPR013320">
    <property type="entry name" value="ConA-like_dom_sf"/>
</dbReference>
<dbReference type="AlphaFoldDB" id="A0A814T627"/>
<feature type="compositionally biased region" description="Low complexity" evidence="1">
    <location>
        <begin position="111"/>
        <end position="122"/>
    </location>
</feature>
<comment type="caution">
    <text evidence="3">The sequence shown here is derived from an EMBL/GenBank/DDBJ whole genome shotgun (WGS) entry which is preliminary data.</text>
</comment>
<dbReference type="Proteomes" id="UP000663891">
    <property type="component" value="Unassembled WGS sequence"/>
</dbReference>
<evidence type="ECO:0000256" key="1">
    <source>
        <dbReference type="SAM" id="MobiDB-lite"/>
    </source>
</evidence>
<dbReference type="Gene3D" id="2.60.120.200">
    <property type="match status" value="2"/>
</dbReference>
<evidence type="ECO:0008006" key="6">
    <source>
        <dbReference type="Google" id="ProtNLM"/>
    </source>
</evidence>
<dbReference type="SUPFAM" id="SSF49899">
    <property type="entry name" value="Concanavalin A-like lectins/glucanases"/>
    <property type="match status" value="2"/>
</dbReference>
<proteinExistence type="predicted"/>
<feature type="chain" id="PRO_5036410831" description="LamG-like jellyroll fold domain-containing protein" evidence="2">
    <location>
        <begin position="17"/>
        <end position="721"/>
    </location>
</feature>
<evidence type="ECO:0000256" key="2">
    <source>
        <dbReference type="SAM" id="SignalP"/>
    </source>
</evidence>
<evidence type="ECO:0000313" key="3">
    <source>
        <dbReference type="EMBL" id="CAF1157092.1"/>
    </source>
</evidence>
<dbReference type="Pfam" id="PF13385">
    <property type="entry name" value="Laminin_G_3"/>
    <property type="match status" value="2"/>
</dbReference>
<feature type="region of interest" description="Disordered" evidence="1">
    <location>
        <begin position="295"/>
        <end position="344"/>
    </location>
</feature>
<dbReference type="OrthoDB" id="10044679at2759"/>
<protein>
    <recommendedName>
        <fullName evidence="6">LamG-like jellyroll fold domain-containing protein</fullName>
    </recommendedName>
</protein>
<feature type="compositionally biased region" description="Low complexity" evidence="1">
    <location>
        <begin position="295"/>
        <end position="315"/>
    </location>
</feature>
<dbReference type="EMBL" id="CAJNON010000268">
    <property type="protein sequence ID" value="CAF1157092.1"/>
    <property type="molecule type" value="Genomic_DNA"/>
</dbReference>
<feature type="region of interest" description="Disordered" evidence="1">
    <location>
        <begin position="111"/>
        <end position="135"/>
    </location>
</feature>
<feature type="compositionally biased region" description="Pro residues" evidence="1">
    <location>
        <begin position="316"/>
        <end position="342"/>
    </location>
</feature>
<gene>
    <name evidence="4" type="ORF">OKA104_LOCUS21806</name>
    <name evidence="3" type="ORF">VCS650_LOCUS23142</name>
</gene>
<reference evidence="3" key="1">
    <citation type="submission" date="2021-02" db="EMBL/GenBank/DDBJ databases">
        <authorList>
            <person name="Nowell W R."/>
        </authorList>
    </citation>
    <scope>NUCLEOTIDE SEQUENCE</scope>
</reference>
<evidence type="ECO:0000313" key="4">
    <source>
        <dbReference type="EMBL" id="CAF3856698.1"/>
    </source>
</evidence>
<evidence type="ECO:0000313" key="5">
    <source>
        <dbReference type="Proteomes" id="UP000663891"/>
    </source>
</evidence>
<dbReference type="Proteomes" id="UP000663881">
    <property type="component" value="Unassembled WGS sequence"/>
</dbReference>